<feature type="transmembrane region" description="Helical" evidence="1">
    <location>
        <begin position="142"/>
        <end position="159"/>
    </location>
</feature>
<dbReference type="Proteomes" id="UP001556367">
    <property type="component" value="Unassembled WGS sequence"/>
</dbReference>
<evidence type="ECO:0000313" key="3">
    <source>
        <dbReference type="Proteomes" id="UP001556367"/>
    </source>
</evidence>
<protein>
    <submittedName>
        <fullName evidence="2">Uncharacterized protein</fullName>
    </submittedName>
</protein>
<sequence>MSDLAGALAWLFLFLYAALFVHLVVLYAKRAIDYKSRFTVLTLHILVRVASQAVGVAFAYVGYSNTGLLVAYFILGAEGYFTLVLCSYRFLISWQQDHFLSGESWLEPRVPKGTPLWKKLLGSFVVVTPGEKPRPMAFMHQLLIAANTMIVVGGSLLSGGSNSTADFGKDEGNVRTARILRTAGQAIFLAINFVLLGAITHTMHQERKERPSGQEKKFFVHPTLILLLLAWPLLIVRGFYGLLNSYIDAFNYFIPGNYTADGLTREFIVFEYVLGTLMEWVSCALLMATWWTERWTADQNQAQVENRDNHTHDHSDKAAV</sequence>
<accession>A0ABR3JHJ7</accession>
<evidence type="ECO:0000256" key="1">
    <source>
        <dbReference type="SAM" id="Phobius"/>
    </source>
</evidence>
<feature type="transmembrane region" description="Helical" evidence="1">
    <location>
        <begin position="179"/>
        <end position="203"/>
    </location>
</feature>
<keyword evidence="1" id="KW-1133">Transmembrane helix</keyword>
<keyword evidence="3" id="KW-1185">Reference proteome</keyword>
<evidence type="ECO:0000313" key="2">
    <source>
        <dbReference type="EMBL" id="KAL0955152.1"/>
    </source>
</evidence>
<feature type="transmembrane region" description="Helical" evidence="1">
    <location>
        <begin position="267"/>
        <end position="291"/>
    </location>
</feature>
<feature type="transmembrane region" description="Helical" evidence="1">
    <location>
        <begin position="69"/>
        <end position="91"/>
    </location>
</feature>
<feature type="transmembrane region" description="Helical" evidence="1">
    <location>
        <begin position="224"/>
        <end position="247"/>
    </location>
</feature>
<dbReference type="PANTHER" id="PTHR42109:SF2">
    <property type="entry name" value="INTEGRAL MEMBRANE PROTEIN"/>
    <property type="match status" value="1"/>
</dbReference>
<proteinExistence type="predicted"/>
<gene>
    <name evidence="2" type="ORF">HGRIS_004064</name>
</gene>
<comment type="caution">
    <text evidence="2">The sequence shown here is derived from an EMBL/GenBank/DDBJ whole genome shotgun (WGS) entry which is preliminary data.</text>
</comment>
<feature type="transmembrane region" description="Helical" evidence="1">
    <location>
        <begin position="40"/>
        <end position="63"/>
    </location>
</feature>
<name>A0ABR3JHJ7_9AGAR</name>
<dbReference type="PANTHER" id="PTHR42109">
    <property type="entry name" value="UNPLACED GENOMIC SCAFFOLD UM_SCAF_CONTIG_1.265, WHOLE GENOME SHOTGUN SEQUENCE"/>
    <property type="match status" value="1"/>
</dbReference>
<organism evidence="2 3">
    <name type="scientific">Hohenbuehelia grisea</name>
    <dbReference type="NCBI Taxonomy" id="104357"/>
    <lineage>
        <taxon>Eukaryota</taxon>
        <taxon>Fungi</taxon>
        <taxon>Dikarya</taxon>
        <taxon>Basidiomycota</taxon>
        <taxon>Agaricomycotina</taxon>
        <taxon>Agaricomycetes</taxon>
        <taxon>Agaricomycetidae</taxon>
        <taxon>Agaricales</taxon>
        <taxon>Pleurotineae</taxon>
        <taxon>Pleurotaceae</taxon>
        <taxon>Hohenbuehelia</taxon>
    </lineage>
</organism>
<keyword evidence="1" id="KW-0812">Transmembrane</keyword>
<reference evidence="3" key="1">
    <citation type="submission" date="2024-06" db="EMBL/GenBank/DDBJ databases">
        <title>Multi-omics analyses provide insights into the biosynthesis of the anticancer antibiotic pleurotin in Hohenbuehelia grisea.</title>
        <authorList>
            <person name="Weaver J.A."/>
            <person name="Alberti F."/>
        </authorList>
    </citation>
    <scope>NUCLEOTIDE SEQUENCE [LARGE SCALE GENOMIC DNA]</scope>
    <source>
        <strain evidence="3">T-177</strain>
    </source>
</reference>
<feature type="transmembrane region" description="Helical" evidence="1">
    <location>
        <begin position="6"/>
        <end position="28"/>
    </location>
</feature>
<keyword evidence="1" id="KW-0472">Membrane</keyword>
<dbReference type="EMBL" id="JASNQZ010000007">
    <property type="protein sequence ID" value="KAL0955152.1"/>
    <property type="molecule type" value="Genomic_DNA"/>
</dbReference>